<feature type="binding site" evidence="5">
    <location>
        <position position="139"/>
    </location>
    <ligand>
        <name>[4Fe-4S] cluster</name>
        <dbReference type="ChEBI" id="CHEBI:49883"/>
        <note>4Fe-4S-S-AdoMet</note>
    </ligand>
</feature>
<evidence type="ECO:0000313" key="8">
    <source>
        <dbReference type="Proteomes" id="UP000475325"/>
    </source>
</evidence>
<organism evidence="7 8">
    <name type="scientific">Orbilia oligospora</name>
    <name type="common">Nematode-trapping fungus</name>
    <name type="synonym">Arthrobotrys oligospora</name>
    <dbReference type="NCBI Taxonomy" id="2813651"/>
    <lineage>
        <taxon>Eukaryota</taxon>
        <taxon>Fungi</taxon>
        <taxon>Dikarya</taxon>
        <taxon>Ascomycota</taxon>
        <taxon>Pezizomycotina</taxon>
        <taxon>Orbiliomycetes</taxon>
        <taxon>Orbiliales</taxon>
        <taxon>Orbiliaceae</taxon>
        <taxon>Orbilia</taxon>
    </lineage>
</organism>
<dbReference type="AlphaFoldDB" id="A0A7C8NCY1"/>
<evidence type="ECO:0000256" key="1">
    <source>
        <dbReference type="ARBA" id="ARBA00022691"/>
    </source>
</evidence>
<dbReference type="PIRSF" id="PIRSF004869">
    <property type="entry name" value="PflX_prd"/>
    <property type="match status" value="1"/>
</dbReference>
<feature type="domain" description="Radical SAM core" evidence="6">
    <location>
        <begin position="130"/>
        <end position="262"/>
    </location>
</feature>
<dbReference type="Proteomes" id="UP000475325">
    <property type="component" value="Unassembled WGS sequence"/>
</dbReference>
<evidence type="ECO:0000256" key="2">
    <source>
        <dbReference type="ARBA" id="ARBA00022723"/>
    </source>
</evidence>
<accession>A0A7C8NCY1</accession>
<dbReference type="SFLD" id="SFLDS00029">
    <property type="entry name" value="Radical_SAM"/>
    <property type="match status" value="1"/>
</dbReference>
<dbReference type="EMBL" id="WIQW01000033">
    <property type="protein sequence ID" value="KAF3097792.1"/>
    <property type="molecule type" value="Genomic_DNA"/>
</dbReference>
<name>A0A7C8NCY1_ORBOL</name>
<dbReference type="InterPro" id="IPR016431">
    <property type="entry name" value="Pyrv-formate_lyase-activ_prd"/>
</dbReference>
<dbReference type="SFLD" id="SFLDG01099">
    <property type="entry name" value="Uncharacterised_Radical_SAM_Su"/>
    <property type="match status" value="1"/>
</dbReference>
<dbReference type="GO" id="GO:0051536">
    <property type="term" value="F:iron-sulfur cluster binding"/>
    <property type="evidence" value="ECO:0007669"/>
    <property type="project" value="UniProtKB-KW"/>
</dbReference>
<evidence type="ECO:0000256" key="4">
    <source>
        <dbReference type="ARBA" id="ARBA00023014"/>
    </source>
</evidence>
<sequence length="372" mass="41755">MPDLRSCRQPPTKLIYLPMFRPPSRIIHQPCSLLPGVLVPRRAAHIPSAFLLDNYIPRYKLLTDAQISRKKEQAIENLRKCNICPRMCNINRLAGETGYCMVGEKAKVSTIAPHFGEEPCIQGTYGSGSVFFSGCSLRCSFCQNHDISHQRAGFDLSPDELADWFVKLQNLGNVHNINAVTPEHVVPQVALAILAAIPMGLRIPIVYNTSSYDSSEALSLMDGLVDIYLADFKLSSPTSSKRLLKAEDYPKTARESIKIMHRQVGDLKFNFDGIAQTGLLVRHLVMPTYVEEGKEIMRYLAEHVSKDTYVHVMEQYRPAAHVGKMNRGKSGGMRYSEINRPVTDPEVDAVKLAAREAGLWRFVEESPHEGFR</sequence>
<feature type="binding site" evidence="5">
    <location>
        <position position="135"/>
    </location>
    <ligand>
        <name>[4Fe-4S] cluster</name>
        <dbReference type="ChEBI" id="CHEBI:49883"/>
        <note>4Fe-4S-S-AdoMet</note>
    </ligand>
</feature>
<proteinExistence type="predicted"/>
<evidence type="ECO:0000313" key="7">
    <source>
        <dbReference type="EMBL" id="KAF3097792.1"/>
    </source>
</evidence>
<keyword evidence="3 5" id="KW-0408">Iron</keyword>
<evidence type="ECO:0000259" key="6">
    <source>
        <dbReference type="Pfam" id="PF04055"/>
    </source>
</evidence>
<evidence type="ECO:0000256" key="5">
    <source>
        <dbReference type="PIRSR" id="PIRSR004869-50"/>
    </source>
</evidence>
<comment type="caution">
    <text evidence="7">The sequence shown here is derived from an EMBL/GenBank/DDBJ whole genome shotgun (WGS) entry which is preliminary data.</text>
</comment>
<keyword evidence="4 5" id="KW-0411">Iron-sulfur</keyword>
<dbReference type="InterPro" id="IPR013785">
    <property type="entry name" value="Aldolase_TIM"/>
</dbReference>
<keyword evidence="2 5" id="KW-0479">Metal-binding</keyword>
<dbReference type="Gene3D" id="3.20.20.70">
    <property type="entry name" value="Aldolase class I"/>
    <property type="match status" value="1"/>
</dbReference>
<dbReference type="InterPro" id="IPR007197">
    <property type="entry name" value="rSAM"/>
</dbReference>
<dbReference type="PANTHER" id="PTHR43075">
    <property type="entry name" value="FORMATE LYASE ACTIVATING ENZYME, PUTATIVE (AFU_ORTHOLOGUE AFUA_2G15630)-RELATED"/>
    <property type="match status" value="1"/>
</dbReference>
<dbReference type="PANTHER" id="PTHR43075:SF1">
    <property type="entry name" value="FORMATE LYASE ACTIVATING ENZYME, PUTATIVE (AFU_ORTHOLOGUE AFUA_2G15630)-RELATED"/>
    <property type="match status" value="1"/>
</dbReference>
<dbReference type="SUPFAM" id="SSF102114">
    <property type="entry name" value="Radical SAM enzymes"/>
    <property type="match status" value="1"/>
</dbReference>
<dbReference type="GO" id="GO:0003824">
    <property type="term" value="F:catalytic activity"/>
    <property type="evidence" value="ECO:0007669"/>
    <property type="project" value="InterPro"/>
</dbReference>
<reference evidence="7 8" key="1">
    <citation type="submission" date="2019-06" db="EMBL/GenBank/DDBJ databases">
        <authorList>
            <person name="Palmer J.M."/>
        </authorList>
    </citation>
    <scope>NUCLEOTIDE SEQUENCE [LARGE SCALE GENOMIC DNA]</scope>
    <source>
        <strain evidence="7 8">TWF102</strain>
    </source>
</reference>
<keyword evidence="1 5" id="KW-0949">S-adenosyl-L-methionine</keyword>
<evidence type="ECO:0000256" key="3">
    <source>
        <dbReference type="ARBA" id="ARBA00023004"/>
    </source>
</evidence>
<comment type="cofactor">
    <cofactor evidence="5">
        <name>[4Fe-4S] cluster</name>
        <dbReference type="ChEBI" id="CHEBI:49883"/>
    </cofactor>
    <text evidence="5">Binds 1 [4Fe-4S] cluster. The cluster is coordinated with 3 cysteines and an exchangeable S-adenosyl-L-methionine.</text>
</comment>
<feature type="binding site" evidence="5">
    <location>
        <position position="142"/>
    </location>
    <ligand>
        <name>[4Fe-4S] cluster</name>
        <dbReference type="ChEBI" id="CHEBI:49883"/>
        <note>4Fe-4S-S-AdoMet</note>
    </ligand>
</feature>
<gene>
    <name evidence="7" type="ORF">TWF102_006299</name>
</gene>
<dbReference type="GO" id="GO:0046872">
    <property type="term" value="F:metal ion binding"/>
    <property type="evidence" value="ECO:0007669"/>
    <property type="project" value="UniProtKB-KW"/>
</dbReference>
<dbReference type="InterPro" id="IPR040085">
    <property type="entry name" value="MJ0674-like"/>
</dbReference>
<dbReference type="Pfam" id="PF04055">
    <property type="entry name" value="Radical_SAM"/>
    <property type="match status" value="1"/>
</dbReference>
<dbReference type="InterPro" id="IPR058240">
    <property type="entry name" value="rSAM_sf"/>
</dbReference>
<protein>
    <recommendedName>
        <fullName evidence="6">Radical SAM core domain-containing protein</fullName>
    </recommendedName>
</protein>